<keyword evidence="2" id="KW-1185">Reference proteome</keyword>
<protein>
    <submittedName>
        <fullName evidence="1">Uncharacterized protein</fullName>
    </submittedName>
</protein>
<evidence type="ECO:0000313" key="2">
    <source>
        <dbReference type="Proteomes" id="UP001626550"/>
    </source>
</evidence>
<proteinExistence type="predicted"/>
<organism evidence="1 2">
    <name type="scientific">Cichlidogyrus casuarinus</name>
    <dbReference type="NCBI Taxonomy" id="1844966"/>
    <lineage>
        <taxon>Eukaryota</taxon>
        <taxon>Metazoa</taxon>
        <taxon>Spiralia</taxon>
        <taxon>Lophotrochozoa</taxon>
        <taxon>Platyhelminthes</taxon>
        <taxon>Monogenea</taxon>
        <taxon>Monopisthocotylea</taxon>
        <taxon>Dactylogyridea</taxon>
        <taxon>Ancyrocephalidae</taxon>
        <taxon>Cichlidogyrus</taxon>
    </lineage>
</organism>
<name>A0ABD2Q3V2_9PLAT</name>
<accession>A0ABD2Q3V2</accession>
<dbReference type="Proteomes" id="UP001626550">
    <property type="component" value="Unassembled WGS sequence"/>
</dbReference>
<dbReference type="EMBL" id="JBJKFK010001039">
    <property type="protein sequence ID" value="KAL3314297.1"/>
    <property type="molecule type" value="Genomic_DNA"/>
</dbReference>
<comment type="caution">
    <text evidence="1">The sequence shown here is derived from an EMBL/GenBank/DDBJ whole genome shotgun (WGS) entry which is preliminary data.</text>
</comment>
<dbReference type="AlphaFoldDB" id="A0ABD2Q3V2"/>
<sequence>MLVSDKQEKSSVKQSVVDRYVITNPPVNSPLSTDDLVFIICPSDFLFKQMQPKEEQNNAE</sequence>
<evidence type="ECO:0000313" key="1">
    <source>
        <dbReference type="EMBL" id="KAL3314297.1"/>
    </source>
</evidence>
<gene>
    <name evidence="1" type="ORF">Ciccas_007084</name>
</gene>
<reference evidence="1 2" key="1">
    <citation type="submission" date="2024-11" db="EMBL/GenBank/DDBJ databases">
        <title>Adaptive evolution of stress response genes in parasites aligns with host niche diversity.</title>
        <authorList>
            <person name="Hahn C."/>
            <person name="Resl P."/>
        </authorList>
    </citation>
    <scope>NUCLEOTIDE SEQUENCE [LARGE SCALE GENOMIC DNA]</scope>
    <source>
        <strain evidence="1">EGGRZ-B1_66</strain>
        <tissue evidence="1">Body</tissue>
    </source>
</reference>